<keyword evidence="2" id="KW-1185">Reference proteome</keyword>
<evidence type="ECO:0000313" key="1">
    <source>
        <dbReference type="EMBL" id="GIY41683.1"/>
    </source>
</evidence>
<accession>A0AAV4T4Z7</accession>
<sequence length="117" mass="13917">MSTSNLTYEQELIHRFGMDESEANETMKKASRIYRELMDITYYEKLKVENKSHMRELLAEFMEIIHVQEKSIYTLLGANGELEKLVEKKPTFSEIVKTNLNKQKELKDKNQSRKIRD</sequence>
<reference evidence="1 2" key="1">
    <citation type="submission" date="2021-06" db="EMBL/GenBank/DDBJ databases">
        <title>Caerostris extrusa draft genome.</title>
        <authorList>
            <person name="Kono N."/>
            <person name="Arakawa K."/>
        </authorList>
    </citation>
    <scope>NUCLEOTIDE SEQUENCE [LARGE SCALE GENOMIC DNA]</scope>
</reference>
<protein>
    <submittedName>
        <fullName evidence="1">Uncharacterized protein</fullName>
    </submittedName>
</protein>
<organism evidence="1 2">
    <name type="scientific">Caerostris extrusa</name>
    <name type="common">Bark spider</name>
    <name type="synonym">Caerostris bankana</name>
    <dbReference type="NCBI Taxonomy" id="172846"/>
    <lineage>
        <taxon>Eukaryota</taxon>
        <taxon>Metazoa</taxon>
        <taxon>Ecdysozoa</taxon>
        <taxon>Arthropoda</taxon>
        <taxon>Chelicerata</taxon>
        <taxon>Arachnida</taxon>
        <taxon>Araneae</taxon>
        <taxon>Araneomorphae</taxon>
        <taxon>Entelegynae</taxon>
        <taxon>Araneoidea</taxon>
        <taxon>Araneidae</taxon>
        <taxon>Caerostris</taxon>
    </lineage>
</organism>
<name>A0AAV4T4Z7_CAEEX</name>
<dbReference type="Proteomes" id="UP001054945">
    <property type="component" value="Unassembled WGS sequence"/>
</dbReference>
<evidence type="ECO:0000313" key="2">
    <source>
        <dbReference type="Proteomes" id="UP001054945"/>
    </source>
</evidence>
<dbReference type="EMBL" id="BPLR01010739">
    <property type="protein sequence ID" value="GIY41683.1"/>
    <property type="molecule type" value="Genomic_DNA"/>
</dbReference>
<gene>
    <name evidence="1" type="ORF">CEXT_87171</name>
</gene>
<comment type="caution">
    <text evidence="1">The sequence shown here is derived from an EMBL/GenBank/DDBJ whole genome shotgun (WGS) entry which is preliminary data.</text>
</comment>
<dbReference type="AlphaFoldDB" id="A0AAV4T4Z7"/>
<proteinExistence type="predicted"/>